<feature type="domain" description="HTH tetR-type" evidence="5">
    <location>
        <begin position="16"/>
        <end position="76"/>
    </location>
</feature>
<keyword evidence="2 4" id="KW-0238">DNA-binding</keyword>
<evidence type="ECO:0000313" key="7">
    <source>
        <dbReference type="Proteomes" id="UP001172687"/>
    </source>
</evidence>
<dbReference type="InterPro" id="IPR011075">
    <property type="entry name" value="TetR_C"/>
</dbReference>
<dbReference type="RefSeq" id="WP_208672823.1">
    <property type="nucleotide sequence ID" value="NZ_CP070380.1"/>
</dbReference>
<dbReference type="PROSITE" id="PS50977">
    <property type="entry name" value="HTH_TETR_2"/>
    <property type="match status" value="1"/>
</dbReference>
<sequence>MSHSETSRPKEDPRIGHSRRAILRAALAEFAANGYAGFRMESVAARAGVGRSTVYRHWPDRAALVADALAGLNRQPDPGHGDGADTARQRAHVLLSHLAQALTDSPVSACIPALIHAAANDTDFRDRLHGFSAQRRRRLTDVISAGVTAGEFPATVDPETASVALSGGVFYRCLMTADAADAADADFVAGLLDAVLGR</sequence>
<proteinExistence type="predicted"/>
<keyword evidence="3" id="KW-0804">Transcription</keyword>
<dbReference type="Gene3D" id="1.10.357.10">
    <property type="entry name" value="Tetracycline Repressor, domain 2"/>
    <property type="match status" value="1"/>
</dbReference>
<accession>A0ABT8HDU6</accession>
<organism evidence="6 7">
    <name type="scientific">Mycolicibacterium austroafricanum</name>
    <name type="common">Mycobacterium austroafricanum</name>
    <dbReference type="NCBI Taxonomy" id="39687"/>
    <lineage>
        <taxon>Bacteria</taxon>
        <taxon>Bacillati</taxon>
        <taxon>Actinomycetota</taxon>
        <taxon>Actinomycetes</taxon>
        <taxon>Mycobacteriales</taxon>
        <taxon>Mycobacteriaceae</taxon>
        <taxon>Mycolicibacterium</taxon>
    </lineage>
</organism>
<dbReference type="Proteomes" id="UP001172687">
    <property type="component" value="Unassembled WGS sequence"/>
</dbReference>
<feature type="DNA-binding region" description="H-T-H motif" evidence="4">
    <location>
        <begin position="39"/>
        <end position="58"/>
    </location>
</feature>
<keyword evidence="1" id="KW-0805">Transcription regulation</keyword>
<reference evidence="6" key="1">
    <citation type="submission" date="2023-07" db="EMBL/GenBank/DDBJ databases">
        <title>Degradation of tert-butanol by M. austroafricanum TBA100.</title>
        <authorList>
            <person name="Helbich S."/>
            <person name="Vainshtein Y."/>
        </authorList>
    </citation>
    <scope>NUCLEOTIDE SEQUENCE</scope>
    <source>
        <strain evidence="6">TBA100</strain>
    </source>
</reference>
<evidence type="ECO:0000256" key="1">
    <source>
        <dbReference type="ARBA" id="ARBA00023015"/>
    </source>
</evidence>
<dbReference type="InterPro" id="IPR001647">
    <property type="entry name" value="HTH_TetR"/>
</dbReference>
<dbReference type="PRINTS" id="PR00455">
    <property type="entry name" value="HTHTETR"/>
</dbReference>
<evidence type="ECO:0000256" key="2">
    <source>
        <dbReference type="ARBA" id="ARBA00023125"/>
    </source>
</evidence>
<evidence type="ECO:0000313" key="6">
    <source>
        <dbReference type="EMBL" id="MDN4518941.1"/>
    </source>
</evidence>
<dbReference type="PROSITE" id="PS51318">
    <property type="entry name" value="TAT"/>
    <property type="match status" value="1"/>
</dbReference>
<dbReference type="InterPro" id="IPR050109">
    <property type="entry name" value="HTH-type_TetR-like_transc_reg"/>
</dbReference>
<dbReference type="InterPro" id="IPR006311">
    <property type="entry name" value="TAT_signal"/>
</dbReference>
<evidence type="ECO:0000256" key="3">
    <source>
        <dbReference type="ARBA" id="ARBA00023163"/>
    </source>
</evidence>
<dbReference type="InterPro" id="IPR009057">
    <property type="entry name" value="Homeodomain-like_sf"/>
</dbReference>
<dbReference type="SUPFAM" id="SSF48498">
    <property type="entry name" value="Tetracyclin repressor-like, C-terminal domain"/>
    <property type="match status" value="1"/>
</dbReference>
<evidence type="ECO:0000256" key="4">
    <source>
        <dbReference type="PROSITE-ProRule" id="PRU00335"/>
    </source>
</evidence>
<gene>
    <name evidence="6" type="ORF">QYF68_14030</name>
</gene>
<dbReference type="InterPro" id="IPR036271">
    <property type="entry name" value="Tet_transcr_reg_TetR-rel_C_sf"/>
</dbReference>
<protein>
    <submittedName>
        <fullName evidence="6">TetR/AcrR family transcriptional regulator</fullName>
    </submittedName>
</protein>
<dbReference type="EMBL" id="JAUHTC010000047">
    <property type="protein sequence ID" value="MDN4518941.1"/>
    <property type="molecule type" value="Genomic_DNA"/>
</dbReference>
<name>A0ABT8HDU6_MYCAO</name>
<evidence type="ECO:0000259" key="5">
    <source>
        <dbReference type="PROSITE" id="PS50977"/>
    </source>
</evidence>
<dbReference type="PANTHER" id="PTHR30055:SF148">
    <property type="entry name" value="TETR-FAMILY TRANSCRIPTIONAL REGULATOR"/>
    <property type="match status" value="1"/>
</dbReference>
<comment type="caution">
    <text evidence="6">The sequence shown here is derived from an EMBL/GenBank/DDBJ whole genome shotgun (WGS) entry which is preliminary data.</text>
</comment>
<dbReference type="PANTHER" id="PTHR30055">
    <property type="entry name" value="HTH-TYPE TRANSCRIPTIONAL REGULATOR RUTR"/>
    <property type="match status" value="1"/>
</dbReference>
<dbReference type="Pfam" id="PF00440">
    <property type="entry name" value="TetR_N"/>
    <property type="match status" value="1"/>
</dbReference>
<keyword evidence="7" id="KW-1185">Reference proteome</keyword>
<dbReference type="SUPFAM" id="SSF46689">
    <property type="entry name" value="Homeodomain-like"/>
    <property type="match status" value="1"/>
</dbReference>
<dbReference type="Pfam" id="PF16859">
    <property type="entry name" value="TetR_C_11"/>
    <property type="match status" value="1"/>
</dbReference>
<dbReference type="Gene3D" id="1.10.10.60">
    <property type="entry name" value="Homeodomain-like"/>
    <property type="match status" value="1"/>
</dbReference>